<protein>
    <submittedName>
        <fullName evidence="1">CLUMA_CG014862, isoform A</fullName>
    </submittedName>
</protein>
<evidence type="ECO:0000313" key="2">
    <source>
        <dbReference type="Proteomes" id="UP000183832"/>
    </source>
</evidence>
<dbReference type="AlphaFoldDB" id="A0A1J1IN31"/>
<proteinExistence type="predicted"/>
<accession>A0A1J1IN31</accession>
<sequence length="75" mass="9024">MSESIFGNLKIFISYQKYYVGKFFNDVGYNLETYLALPRLKYFIVMDHFNDVQIPQNCCKISWDVQIYQLNHEKT</sequence>
<organism evidence="1 2">
    <name type="scientific">Clunio marinus</name>
    <dbReference type="NCBI Taxonomy" id="568069"/>
    <lineage>
        <taxon>Eukaryota</taxon>
        <taxon>Metazoa</taxon>
        <taxon>Ecdysozoa</taxon>
        <taxon>Arthropoda</taxon>
        <taxon>Hexapoda</taxon>
        <taxon>Insecta</taxon>
        <taxon>Pterygota</taxon>
        <taxon>Neoptera</taxon>
        <taxon>Endopterygota</taxon>
        <taxon>Diptera</taxon>
        <taxon>Nematocera</taxon>
        <taxon>Chironomoidea</taxon>
        <taxon>Chironomidae</taxon>
        <taxon>Clunio</taxon>
    </lineage>
</organism>
<keyword evidence="2" id="KW-1185">Reference proteome</keyword>
<reference evidence="1 2" key="1">
    <citation type="submission" date="2015-04" db="EMBL/GenBank/DDBJ databases">
        <authorList>
            <person name="Syromyatnikov M.Y."/>
            <person name="Popov V.N."/>
        </authorList>
    </citation>
    <scope>NUCLEOTIDE SEQUENCE [LARGE SCALE GENOMIC DNA]</scope>
</reference>
<dbReference type="Proteomes" id="UP000183832">
    <property type="component" value="Unassembled WGS sequence"/>
</dbReference>
<evidence type="ECO:0000313" key="1">
    <source>
        <dbReference type="EMBL" id="CRL01639.1"/>
    </source>
</evidence>
<name>A0A1J1IN31_9DIPT</name>
<gene>
    <name evidence="1" type="ORF">CLUMA_CG014862</name>
</gene>
<dbReference type="EMBL" id="CVRI01000056">
    <property type="protein sequence ID" value="CRL01639.1"/>
    <property type="molecule type" value="Genomic_DNA"/>
</dbReference>